<reference evidence="1" key="1">
    <citation type="submission" date="2022-08" db="EMBL/GenBank/DDBJ databases">
        <authorList>
            <person name="Gutierrez-Valencia J."/>
        </authorList>
    </citation>
    <scope>NUCLEOTIDE SEQUENCE</scope>
</reference>
<dbReference type="Gene3D" id="3.30.1370.240">
    <property type="match status" value="1"/>
</dbReference>
<proteinExistence type="predicted"/>
<name>A0AAV0R3H2_9ROSI</name>
<comment type="caution">
    <text evidence="1">The sequence shown here is derived from an EMBL/GenBank/DDBJ whole genome shotgun (WGS) entry which is preliminary data.</text>
</comment>
<accession>A0AAV0R3H2</accession>
<feature type="non-terminal residue" evidence="1">
    <location>
        <position position="1"/>
    </location>
</feature>
<dbReference type="EMBL" id="CAMGYJ010000010">
    <property type="protein sequence ID" value="CAI0552054.1"/>
    <property type="molecule type" value="Genomic_DNA"/>
</dbReference>
<protein>
    <submittedName>
        <fullName evidence="1">Uncharacterized protein</fullName>
    </submittedName>
</protein>
<gene>
    <name evidence="1" type="ORF">LITE_LOCUS46230</name>
</gene>
<keyword evidence="2" id="KW-1185">Reference proteome</keyword>
<organism evidence="1 2">
    <name type="scientific">Linum tenue</name>
    <dbReference type="NCBI Taxonomy" id="586396"/>
    <lineage>
        <taxon>Eukaryota</taxon>
        <taxon>Viridiplantae</taxon>
        <taxon>Streptophyta</taxon>
        <taxon>Embryophyta</taxon>
        <taxon>Tracheophyta</taxon>
        <taxon>Spermatophyta</taxon>
        <taxon>Magnoliopsida</taxon>
        <taxon>eudicotyledons</taxon>
        <taxon>Gunneridae</taxon>
        <taxon>Pentapetalae</taxon>
        <taxon>rosids</taxon>
        <taxon>fabids</taxon>
        <taxon>Malpighiales</taxon>
        <taxon>Linaceae</taxon>
        <taxon>Linum</taxon>
    </lineage>
</organism>
<dbReference type="EMBL" id="CAMGYJ010000010">
    <property type="protein sequence ID" value="CAI0552053.1"/>
    <property type="molecule type" value="Genomic_DNA"/>
</dbReference>
<sequence length="71" mass="8032">QVIGEADINSLKARKLIVLQTWKGYSARKGPSYAPQRKKFATDLTRENLQSGDWKNLEFKAYNFNAKGSPS</sequence>
<evidence type="ECO:0000313" key="2">
    <source>
        <dbReference type="Proteomes" id="UP001154282"/>
    </source>
</evidence>
<dbReference type="AlphaFoldDB" id="A0AAV0R3H2"/>
<dbReference type="Proteomes" id="UP001154282">
    <property type="component" value="Unassembled WGS sequence"/>
</dbReference>
<evidence type="ECO:0000313" key="1">
    <source>
        <dbReference type="EMBL" id="CAI0552053.1"/>
    </source>
</evidence>